<keyword evidence="4 6" id="KW-1133">Transmembrane helix</keyword>
<feature type="transmembrane region" description="Helical" evidence="6">
    <location>
        <begin position="257"/>
        <end position="279"/>
    </location>
</feature>
<feature type="transmembrane region" description="Helical" evidence="6">
    <location>
        <begin position="365"/>
        <end position="385"/>
    </location>
</feature>
<feature type="transmembrane region" description="Helical" evidence="6">
    <location>
        <begin position="109"/>
        <end position="134"/>
    </location>
</feature>
<gene>
    <name evidence="7" type="ORF">KC19_1G198300</name>
</gene>
<evidence type="ECO:0000256" key="2">
    <source>
        <dbReference type="ARBA" id="ARBA00010199"/>
    </source>
</evidence>
<dbReference type="PANTHER" id="PTHR11206">
    <property type="entry name" value="MULTIDRUG RESISTANCE PROTEIN"/>
    <property type="match status" value="1"/>
</dbReference>
<accession>A0A8T0J9Z9</accession>
<keyword evidence="5 6" id="KW-0472">Membrane</keyword>
<name>A0A8T0J9Z9_CERPU</name>
<dbReference type="Pfam" id="PF01554">
    <property type="entry name" value="MatE"/>
    <property type="match status" value="2"/>
</dbReference>
<dbReference type="GO" id="GO:0015297">
    <property type="term" value="F:antiporter activity"/>
    <property type="evidence" value="ECO:0007669"/>
    <property type="project" value="InterPro"/>
</dbReference>
<proteinExistence type="inferred from homology"/>
<feature type="transmembrane region" description="Helical" evidence="6">
    <location>
        <begin position="227"/>
        <end position="245"/>
    </location>
</feature>
<dbReference type="NCBIfam" id="TIGR00797">
    <property type="entry name" value="matE"/>
    <property type="match status" value="1"/>
</dbReference>
<evidence type="ECO:0000256" key="5">
    <source>
        <dbReference type="ARBA" id="ARBA00023136"/>
    </source>
</evidence>
<dbReference type="InterPro" id="IPR002528">
    <property type="entry name" value="MATE_fam"/>
</dbReference>
<organism evidence="7 8">
    <name type="scientific">Ceratodon purpureus</name>
    <name type="common">Fire moss</name>
    <name type="synonym">Dicranum purpureum</name>
    <dbReference type="NCBI Taxonomy" id="3225"/>
    <lineage>
        <taxon>Eukaryota</taxon>
        <taxon>Viridiplantae</taxon>
        <taxon>Streptophyta</taxon>
        <taxon>Embryophyta</taxon>
        <taxon>Bryophyta</taxon>
        <taxon>Bryophytina</taxon>
        <taxon>Bryopsida</taxon>
        <taxon>Dicranidae</taxon>
        <taxon>Pseudoditrichales</taxon>
        <taxon>Ditrichaceae</taxon>
        <taxon>Ceratodon</taxon>
    </lineage>
</organism>
<dbReference type="InterPro" id="IPR045069">
    <property type="entry name" value="MATE_euk"/>
</dbReference>
<evidence type="ECO:0000313" key="8">
    <source>
        <dbReference type="Proteomes" id="UP000822688"/>
    </source>
</evidence>
<feature type="transmembrane region" description="Helical" evidence="6">
    <location>
        <begin position="406"/>
        <end position="431"/>
    </location>
</feature>
<dbReference type="GO" id="GO:0042910">
    <property type="term" value="F:xenobiotic transmembrane transporter activity"/>
    <property type="evidence" value="ECO:0007669"/>
    <property type="project" value="InterPro"/>
</dbReference>
<feature type="transmembrane region" description="Helical" evidence="6">
    <location>
        <begin position="189"/>
        <end position="207"/>
    </location>
</feature>
<keyword evidence="8" id="KW-1185">Reference proteome</keyword>
<dbReference type="EMBL" id="CM026421">
    <property type="protein sequence ID" value="KAG0591743.1"/>
    <property type="molecule type" value="Genomic_DNA"/>
</dbReference>
<evidence type="ECO:0000313" key="7">
    <source>
        <dbReference type="EMBL" id="KAG0591743.1"/>
    </source>
</evidence>
<protein>
    <recommendedName>
        <fullName evidence="6">Protein DETOXIFICATION</fullName>
    </recommendedName>
    <alternativeName>
        <fullName evidence="6">Multidrug and toxic compound extrusion protein</fullName>
    </alternativeName>
</protein>
<dbReference type="AlphaFoldDB" id="A0A8T0J9Z9"/>
<evidence type="ECO:0000256" key="1">
    <source>
        <dbReference type="ARBA" id="ARBA00004141"/>
    </source>
</evidence>
<feature type="transmembrane region" description="Helical" evidence="6">
    <location>
        <begin position="479"/>
        <end position="503"/>
    </location>
</feature>
<feature type="transmembrane region" description="Helical" evidence="6">
    <location>
        <begin position="509"/>
        <end position="530"/>
    </location>
</feature>
<evidence type="ECO:0000256" key="6">
    <source>
        <dbReference type="RuleBase" id="RU004914"/>
    </source>
</evidence>
<feature type="transmembrane region" description="Helical" evidence="6">
    <location>
        <begin position="326"/>
        <end position="345"/>
    </location>
</feature>
<feature type="transmembrane region" description="Helical" evidence="6">
    <location>
        <begin position="443"/>
        <end position="467"/>
    </location>
</feature>
<comment type="similarity">
    <text evidence="2 6">Belongs to the multi antimicrobial extrusion (MATE) (TC 2.A.66.1) family.</text>
</comment>
<evidence type="ECO:0000256" key="4">
    <source>
        <dbReference type="ARBA" id="ARBA00022989"/>
    </source>
</evidence>
<comment type="caution">
    <text evidence="7">The sequence shown here is derived from an EMBL/GenBank/DDBJ whole genome shotgun (WGS) entry which is preliminary data.</text>
</comment>
<comment type="subcellular location">
    <subcellularLocation>
        <location evidence="1">Membrane</location>
        <topology evidence="1">Multi-pass membrane protein</topology>
    </subcellularLocation>
</comment>
<dbReference type="GO" id="GO:0016020">
    <property type="term" value="C:membrane"/>
    <property type="evidence" value="ECO:0007669"/>
    <property type="project" value="UniProtKB-SubCell"/>
</dbReference>
<feature type="transmembrane region" description="Helical" evidence="6">
    <location>
        <begin position="285"/>
        <end position="305"/>
    </location>
</feature>
<dbReference type="Proteomes" id="UP000822688">
    <property type="component" value="Chromosome 1"/>
</dbReference>
<dbReference type="GO" id="GO:1990961">
    <property type="term" value="P:xenobiotic detoxification by transmembrane export across the plasma membrane"/>
    <property type="evidence" value="ECO:0007669"/>
    <property type="project" value="InterPro"/>
</dbReference>
<reference evidence="7" key="1">
    <citation type="submission" date="2020-06" db="EMBL/GenBank/DDBJ databases">
        <title>WGS assembly of Ceratodon purpureus strain R40.</title>
        <authorList>
            <person name="Carey S.B."/>
            <person name="Jenkins J."/>
            <person name="Shu S."/>
            <person name="Lovell J.T."/>
            <person name="Sreedasyam A."/>
            <person name="Maumus F."/>
            <person name="Tiley G.P."/>
            <person name="Fernandez-Pozo N."/>
            <person name="Barry K."/>
            <person name="Chen C."/>
            <person name="Wang M."/>
            <person name="Lipzen A."/>
            <person name="Daum C."/>
            <person name="Saski C.A."/>
            <person name="Payton A.C."/>
            <person name="Mcbreen J.C."/>
            <person name="Conrad R.E."/>
            <person name="Kollar L.M."/>
            <person name="Olsson S."/>
            <person name="Huttunen S."/>
            <person name="Landis J.B."/>
            <person name="Wickett N.J."/>
            <person name="Johnson M.G."/>
            <person name="Rensing S.A."/>
            <person name="Grimwood J."/>
            <person name="Schmutz J."/>
            <person name="Mcdaniel S.F."/>
        </authorList>
    </citation>
    <scope>NUCLEOTIDE SEQUENCE</scope>
    <source>
        <strain evidence="7">R40</strain>
    </source>
</reference>
<dbReference type="CDD" id="cd13132">
    <property type="entry name" value="MATE_eukaryotic"/>
    <property type="match status" value="1"/>
</dbReference>
<keyword evidence="3 6" id="KW-0812">Transmembrane</keyword>
<sequence>MAKTMDIPPRLGRSLSAHTAAYSSPASSFPSRGGFFRAHSAQDEYSILQDSGHKVYSESSTEPLLQQYWKGDSFSRPNGMEVHGEEAVLQLKHAPLRRFSLSQEVVRQCWIAVPMICVNLLQYSITVLSVMFVGHLGELELASASIANSLAGVLGYYVLLGMGSALETLCGQAYGAAQYHMLGVYLQRALLVLFLTCLPLSFVFVYMEDILVFAGQDAGIANKAGEYALYLLPSLFGYALLQPVVKFLQTQSVVIPMLICSATTLASHVGILYTFIYTLGWGFRGAAMATSVSFWINPILLILYVKVSGVCEETWKSFTGDAFVDIYEFLKLAVPSCVMICLEYWCFEILVMASGLLPNPQLELSALSVCLSTITLNYMIPFGLSAAASTRVSNELGAGNANAAKYAVYVVLSMSAFQATIVGTVLVALRFHWGWLYSNEAEVVHYVGTIMPFLACIALFDGIQGVLSGVARGCGRQELGAWVNLCTFYIIGVPTALVLAFHFQMGGRGLFTGLLCGLGTQMLTLSIVTLRTDWDKQVQIATSRVLHDEHEILEGLEKTPNGIM</sequence>
<evidence type="ECO:0000256" key="3">
    <source>
        <dbReference type="ARBA" id="ARBA00022692"/>
    </source>
</evidence>